<evidence type="ECO:0000256" key="3">
    <source>
        <dbReference type="ARBA" id="ARBA00022525"/>
    </source>
</evidence>
<evidence type="ECO:0000313" key="6">
    <source>
        <dbReference type="EMBL" id="GMT11602.1"/>
    </source>
</evidence>
<dbReference type="InterPro" id="IPR038479">
    <property type="entry name" value="Transthyretin-like_sf"/>
</dbReference>
<feature type="non-terminal residue" evidence="6">
    <location>
        <position position="1"/>
    </location>
</feature>
<keyword evidence="3" id="KW-0964">Secreted</keyword>
<feature type="chain" id="PRO_5043955350" evidence="5">
    <location>
        <begin position="30"/>
        <end position="185"/>
    </location>
</feature>
<evidence type="ECO:0000313" key="7">
    <source>
        <dbReference type="Proteomes" id="UP001432322"/>
    </source>
</evidence>
<dbReference type="PANTHER" id="PTHR21700">
    <property type="entry name" value="TRANSTHYRETIN-LIKE FAMILY PROTEIN-RELATED"/>
    <property type="match status" value="1"/>
</dbReference>
<keyword evidence="4 5" id="KW-0732">Signal</keyword>
<dbReference type="Gene3D" id="2.60.40.3330">
    <property type="match status" value="1"/>
</dbReference>
<dbReference type="PANTHER" id="PTHR21700:SF3">
    <property type="entry name" value="TRANSTHYRETIN-LIKE PROTEIN 5"/>
    <property type="match status" value="1"/>
</dbReference>
<comment type="subcellular location">
    <subcellularLocation>
        <location evidence="1">Secreted</location>
    </subcellularLocation>
</comment>
<dbReference type="EMBL" id="BTSY01000001">
    <property type="protein sequence ID" value="GMT11602.1"/>
    <property type="molecule type" value="Genomic_DNA"/>
</dbReference>
<dbReference type="InterPro" id="IPR001534">
    <property type="entry name" value="Transthyretin-like"/>
</dbReference>
<evidence type="ECO:0000256" key="2">
    <source>
        <dbReference type="ARBA" id="ARBA00010112"/>
    </source>
</evidence>
<organism evidence="6 7">
    <name type="scientific">Pristionchus fissidentatus</name>
    <dbReference type="NCBI Taxonomy" id="1538716"/>
    <lineage>
        <taxon>Eukaryota</taxon>
        <taxon>Metazoa</taxon>
        <taxon>Ecdysozoa</taxon>
        <taxon>Nematoda</taxon>
        <taxon>Chromadorea</taxon>
        <taxon>Rhabditida</taxon>
        <taxon>Rhabditina</taxon>
        <taxon>Diplogasteromorpha</taxon>
        <taxon>Diplogasteroidea</taxon>
        <taxon>Neodiplogasteridae</taxon>
        <taxon>Pristionchus</taxon>
    </lineage>
</organism>
<sequence>HRSTLPFSSISQMLLFLLLLAFTVNPVEAGTRAVQMSGRLFCMDENYESRPMPYGRVHLMEYDWDPNDLIEESFLKTDATYYVSGEHWEFNDPEFFLKFVVPCPPPAHCVDKVWKDRCEKKRKAEFTYFVERNAASPNNWPAVHTYYVRCDLGVKNDTWTPKDPKTIDGLSCIGGLTKGRAVVEV</sequence>
<comment type="caution">
    <text evidence="6">The sequence shown here is derived from an EMBL/GenBank/DDBJ whole genome shotgun (WGS) entry which is preliminary data.</text>
</comment>
<accession>A0AAV5UWH1</accession>
<reference evidence="6" key="1">
    <citation type="submission" date="2023-10" db="EMBL/GenBank/DDBJ databases">
        <title>Genome assembly of Pristionchus species.</title>
        <authorList>
            <person name="Yoshida K."/>
            <person name="Sommer R.J."/>
        </authorList>
    </citation>
    <scope>NUCLEOTIDE SEQUENCE</scope>
    <source>
        <strain evidence="6">RS5133</strain>
    </source>
</reference>
<comment type="similarity">
    <text evidence="2">Belongs to the nematode transthyretin-like family.</text>
</comment>
<proteinExistence type="inferred from homology"/>
<protein>
    <submittedName>
        <fullName evidence="6">Uncharacterized protein</fullName>
    </submittedName>
</protein>
<gene>
    <name evidence="6" type="ORF">PFISCL1PPCAC_2899</name>
</gene>
<feature type="signal peptide" evidence="5">
    <location>
        <begin position="1"/>
        <end position="29"/>
    </location>
</feature>
<dbReference type="GO" id="GO:0005576">
    <property type="term" value="C:extracellular region"/>
    <property type="evidence" value="ECO:0007669"/>
    <property type="project" value="UniProtKB-SubCell"/>
</dbReference>
<evidence type="ECO:0000256" key="1">
    <source>
        <dbReference type="ARBA" id="ARBA00004613"/>
    </source>
</evidence>
<dbReference type="Proteomes" id="UP001432322">
    <property type="component" value="Unassembled WGS sequence"/>
</dbReference>
<evidence type="ECO:0000256" key="5">
    <source>
        <dbReference type="SAM" id="SignalP"/>
    </source>
</evidence>
<keyword evidence="7" id="KW-1185">Reference proteome</keyword>
<evidence type="ECO:0000256" key="4">
    <source>
        <dbReference type="ARBA" id="ARBA00022729"/>
    </source>
</evidence>
<dbReference type="GO" id="GO:0009986">
    <property type="term" value="C:cell surface"/>
    <property type="evidence" value="ECO:0007669"/>
    <property type="project" value="InterPro"/>
</dbReference>
<name>A0AAV5UWH1_9BILA</name>
<dbReference type="AlphaFoldDB" id="A0AAV5UWH1"/>